<evidence type="ECO:0000313" key="5">
    <source>
        <dbReference type="Proteomes" id="UP000199013"/>
    </source>
</evidence>
<dbReference type="NCBIfam" id="TIGR00229">
    <property type="entry name" value="sensory_box"/>
    <property type="match status" value="1"/>
</dbReference>
<dbReference type="SUPFAM" id="SSF81606">
    <property type="entry name" value="PP2C-like"/>
    <property type="match status" value="1"/>
</dbReference>
<proteinExistence type="predicted"/>
<dbReference type="AlphaFoldDB" id="A0A1C3P5X5"/>
<dbReference type="SMART" id="SM00091">
    <property type="entry name" value="PAS"/>
    <property type="match status" value="1"/>
</dbReference>
<dbReference type="Pfam" id="PF08448">
    <property type="entry name" value="PAS_4"/>
    <property type="match status" value="1"/>
</dbReference>
<dbReference type="InterPro" id="IPR001610">
    <property type="entry name" value="PAC"/>
</dbReference>
<dbReference type="SMART" id="SM00331">
    <property type="entry name" value="PP2C_SIG"/>
    <property type="match status" value="1"/>
</dbReference>
<dbReference type="Proteomes" id="UP000199013">
    <property type="component" value="Unassembled WGS sequence"/>
</dbReference>
<dbReference type="InterPro" id="IPR013655">
    <property type="entry name" value="PAS_fold_3"/>
</dbReference>
<protein>
    <submittedName>
        <fullName evidence="4">Putative PAS/PAC sensor protein</fullName>
    </submittedName>
</protein>
<reference evidence="5" key="1">
    <citation type="submission" date="2016-02" db="EMBL/GenBank/DDBJ databases">
        <authorList>
            <person name="Wibberg D."/>
        </authorList>
    </citation>
    <scope>NUCLEOTIDE SEQUENCE [LARGE SCALE GENOMIC DNA]</scope>
</reference>
<feature type="domain" description="PAC" evidence="3">
    <location>
        <begin position="30"/>
        <end position="82"/>
    </location>
</feature>
<dbReference type="Pfam" id="PF08447">
    <property type="entry name" value="PAS_3"/>
    <property type="match status" value="1"/>
</dbReference>
<dbReference type="InterPro" id="IPR029016">
    <property type="entry name" value="GAF-like_dom_sf"/>
</dbReference>
<dbReference type="InterPro" id="IPR036457">
    <property type="entry name" value="PPM-type-like_dom_sf"/>
</dbReference>
<dbReference type="PROSITE" id="PS50112">
    <property type="entry name" value="PAS"/>
    <property type="match status" value="1"/>
</dbReference>
<dbReference type="SMART" id="SM00086">
    <property type="entry name" value="PAC"/>
    <property type="match status" value="1"/>
</dbReference>
<accession>A0A1C3P5X5</accession>
<dbReference type="InterPro" id="IPR035965">
    <property type="entry name" value="PAS-like_dom_sf"/>
</dbReference>
<dbReference type="PROSITE" id="PS50113">
    <property type="entry name" value="PAC"/>
    <property type="match status" value="1"/>
</dbReference>
<evidence type="ECO:0000313" key="4">
    <source>
        <dbReference type="EMBL" id="SBW25215.1"/>
    </source>
</evidence>
<dbReference type="InterPro" id="IPR003018">
    <property type="entry name" value="GAF"/>
</dbReference>
<dbReference type="Pfam" id="PF13185">
    <property type="entry name" value="GAF_2"/>
    <property type="match status" value="1"/>
</dbReference>
<evidence type="ECO:0000259" key="3">
    <source>
        <dbReference type="PROSITE" id="PS50113"/>
    </source>
</evidence>
<dbReference type="Pfam" id="PF07228">
    <property type="entry name" value="SpoIIE"/>
    <property type="match status" value="1"/>
</dbReference>
<keyword evidence="1" id="KW-0378">Hydrolase</keyword>
<keyword evidence="5" id="KW-1185">Reference proteome</keyword>
<dbReference type="SMART" id="SM00065">
    <property type="entry name" value="GAF"/>
    <property type="match status" value="1"/>
</dbReference>
<organism evidence="4 5">
    <name type="scientific">Candidatus Protofrankia californiensis</name>
    <dbReference type="NCBI Taxonomy" id="1839754"/>
    <lineage>
        <taxon>Bacteria</taxon>
        <taxon>Bacillati</taxon>
        <taxon>Actinomycetota</taxon>
        <taxon>Actinomycetes</taxon>
        <taxon>Frankiales</taxon>
        <taxon>Frankiaceae</taxon>
        <taxon>Protofrankia</taxon>
    </lineage>
</organism>
<sequence length="609" mass="65500">MEAFFSCVHPSDAPVLRARMDTVLATGGSFLEEFRVVRPDGSRAWLQARGGIVIDDTGRVVRVTGICTDTTGLRAGCEQAGRALQQVSDGVVVFDNDGRFVFLNTVMSRLLGCDTCELVGERLWDLEPAMIGSVFEKLYLQALHTQLPVESEADYASFGGRFEVRLFPSPDGITAYFRNVDERRRAEAHRAALITSLSTALSRARQLFDVTAALGQALTVPDVANVIVRSAWDDLGADCAVIMLVGEEGRVRMVGPTIQSRRVNRLLEMISVHGTAATPDVLRTARARFDSRAEYLTDYPRTQPLLEAAAIAGVAHIPLIVSGQPIGVIALLWGTERTFDADERAFLTTLAGHCAHALERVRLYEKQLSVTEALQRAILPQRLPELAGVELVARYLPAGRDVDVGGDWYDALVLPNGELTLIVGDVGGHGLRAATVMAELRHAARAYALLSHPPAMITSQLSSNLAASDSAVYATAVVACLDVADQTLTWSCAGHPPPLILDGDCPAFLEEVHGPILGAVDNLAYRQDTVTLPARTRLLLYSDGLVERRDASISDRLAVLSAVAAQSHALSLDALCDRLLAGVAGSNGREDDLCLLAADIGSHTRVPTS</sequence>
<dbReference type="InterPro" id="IPR013656">
    <property type="entry name" value="PAS_4"/>
</dbReference>
<dbReference type="SUPFAM" id="SSF55781">
    <property type="entry name" value="GAF domain-like"/>
    <property type="match status" value="1"/>
</dbReference>
<dbReference type="CDD" id="cd00130">
    <property type="entry name" value="PAS"/>
    <property type="match status" value="2"/>
</dbReference>
<dbReference type="Gene3D" id="3.30.450.20">
    <property type="entry name" value="PAS domain"/>
    <property type="match status" value="2"/>
</dbReference>
<dbReference type="Gene3D" id="3.30.450.40">
    <property type="match status" value="1"/>
</dbReference>
<dbReference type="InterPro" id="IPR000014">
    <property type="entry name" value="PAS"/>
</dbReference>
<dbReference type="InterPro" id="IPR052016">
    <property type="entry name" value="Bact_Sigma-Reg"/>
</dbReference>
<dbReference type="InterPro" id="IPR001932">
    <property type="entry name" value="PPM-type_phosphatase-like_dom"/>
</dbReference>
<dbReference type="SUPFAM" id="SSF55785">
    <property type="entry name" value="PYP-like sensor domain (PAS domain)"/>
    <property type="match status" value="2"/>
</dbReference>
<dbReference type="GO" id="GO:0016791">
    <property type="term" value="F:phosphatase activity"/>
    <property type="evidence" value="ECO:0007669"/>
    <property type="project" value="TreeGrafter"/>
</dbReference>
<feature type="domain" description="PAS" evidence="2">
    <location>
        <begin position="82"/>
        <end position="121"/>
    </location>
</feature>
<evidence type="ECO:0000259" key="2">
    <source>
        <dbReference type="PROSITE" id="PS50112"/>
    </source>
</evidence>
<name>A0A1C3P5X5_9ACTN</name>
<dbReference type="InterPro" id="IPR000700">
    <property type="entry name" value="PAS-assoc_C"/>
</dbReference>
<dbReference type="PANTHER" id="PTHR43156:SF2">
    <property type="entry name" value="STAGE II SPORULATION PROTEIN E"/>
    <property type="match status" value="1"/>
</dbReference>
<dbReference type="PANTHER" id="PTHR43156">
    <property type="entry name" value="STAGE II SPORULATION PROTEIN E-RELATED"/>
    <property type="match status" value="1"/>
</dbReference>
<dbReference type="Gene3D" id="3.60.40.10">
    <property type="entry name" value="PPM-type phosphatase domain"/>
    <property type="match status" value="1"/>
</dbReference>
<dbReference type="EMBL" id="FLUV01001870">
    <property type="protein sequence ID" value="SBW25215.1"/>
    <property type="molecule type" value="Genomic_DNA"/>
</dbReference>
<gene>
    <name evidence="4" type="ORF">FDG2_4458</name>
</gene>
<evidence type="ECO:0000256" key="1">
    <source>
        <dbReference type="ARBA" id="ARBA00022801"/>
    </source>
</evidence>